<sequence>GCHGYQYKKEFYLFILSFLIHKILLSSNKWERRAPLTPSHCARLLHGGRGKTGVSRIIVQPSTKCVHHDPLYEDVGCEISEDLSQCGLILGIKQPKLEMILPDRAYAFFSHTHKAQKENMPLLDKILAERASLSDYELIVEDTGKRLLAFGKFAGRAGMIDFVRGLGLWYLNHGYSTPFLSLGSSYMYSSLAAAKAAVISVGEEIATMGLPSGICPLVFVFTGSGNGTVDVSRGAQEIFKLLPHTFVDPRKLPELHEMARDLTQSKQPSKRIFQVYGCVATCQDMVEHLNPSKCLLYNFHFSKINSMCIAFPCIIKICIGYILGPSCIGGKSWLNHISLNLSWEDKYAFTNHSLTSGTYFIIDYMMAMKMINQAHAAKGKIRSFVSYCGGLPSPAAANNPLAYKFSWSPAGAIRAGWNPAAYRYQGKIIHVEGQKLYDSAAKLRLPDFPAFALECLPNRNSLVYGVVCNTPLTWEHQILFLSQAYLIAFLSSDIWLTHYGSIFSAGFSQIMGTLVKIGFFCTESTPIFKNGIRHTHTEFLLGLLGVSGKILRESVIDEKYITDRILALEHCKDKDTAVKTAKTIIFLGFQEPTEIPSSCKSPFEVTCLLMEEKLAYSKTEQDMVLLHHEVVVDYPNDHAETHRSTLLAMGRTKNGKTTMAMALTVGIPAATGALLLLANKIKANGVLMPVDPEVYEPGSAAPLVSNFCLGRKNMCQ</sequence>
<keyword evidence="5" id="KW-1185">Reference proteome</keyword>
<comment type="caution">
    <text evidence="4">The sequence shown here is derived from an EMBL/GenBank/DDBJ whole genome shotgun (WGS) entry which is preliminary data.</text>
</comment>
<evidence type="ECO:0000313" key="4">
    <source>
        <dbReference type="EMBL" id="KAG5594626.1"/>
    </source>
</evidence>
<keyword evidence="2" id="KW-0472">Membrane</keyword>
<reference evidence="4 5" key="1">
    <citation type="submission" date="2020-09" db="EMBL/GenBank/DDBJ databases">
        <title>De no assembly of potato wild relative species, Solanum commersonii.</title>
        <authorList>
            <person name="Cho K."/>
        </authorList>
    </citation>
    <scope>NUCLEOTIDE SEQUENCE [LARGE SCALE GENOMIC DNA]</scope>
    <source>
        <strain evidence="4">LZ3.2</strain>
        <tissue evidence="4">Leaf</tissue>
    </source>
</reference>
<evidence type="ECO:0000313" key="5">
    <source>
        <dbReference type="Proteomes" id="UP000824120"/>
    </source>
</evidence>
<dbReference type="SUPFAM" id="SSF55347">
    <property type="entry name" value="Glyceraldehyde-3-phosphate dehydrogenase-like, C-terminal domain"/>
    <property type="match status" value="1"/>
</dbReference>
<dbReference type="OrthoDB" id="10059875at2759"/>
<gene>
    <name evidence="4" type="ORF">H5410_035858</name>
</gene>
<dbReference type="FunFam" id="3.40.50.720:FF:000284">
    <property type="entry name" value="Lysine-ketoglutarate reductase/saccharopine dehydrogenase1"/>
    <property type="match status" value="1"/>
</dbReference>
<dbReference type="GO" id="GO:0005737">
    <property type="term" value="C:cytoplasm"/>
    <property type="evidence" value="ECO:0007669"/>
    <property type="project" value="TreeGrafter"/>
</dbReference>
<accession>A0A9J5Y3S8</accession>
<dbReference type="AlphaFoldDB" id="A0A9J5Y3S8"/>
<evidence type="ECO:0000259" key="3">
    <source>
        <dbReference type="SMART" id="SM01003"/>
    </source>
</evidence>
<dbReference type="PANTHER" id="PTHR11133">
    <property type="entry name" value="SACCHAROPINE DEHYDROGENASE"/>
    <property type="match status" value="1"/>
</dbReference>
<dbReference type="SUPFAM" id="SSF52283">
    <property type="entry name" value="Formate/glycerate dehydrogenase catalytic domain-like"/>
    <property type="match status" value="1"/>
</dbReference>
<dbReference type="Gene3D" id="3.40.50.720">
    <property type="entry name" value="NAD(P)-binding Rossmann-like Domain"/>
    <property type="match status" value="1"/>
</dbReference>
<dbReference type="Pfam" id="PF05222">
    <property type="entry name" value="AlaDh_PNT_N"/>
    <property type="match status" value="1"/>
</dbReference>
<dbReference type="EMBL" id="JACXVP010000007">
    <property type="protein sequence ID" value="KAG5594626.1"/>
    <property type="molecule type" value="Genomic_DNA"/>
</dbReference>
<protein>
    <recommendedName>
        <fullName evidence="3">Alanine dehydrogenase/pyridine nucleotide transhydrogenase N-terminal domain-containing protein</fullName>
    </recommendedName>
</protein>
<dbReference type="SMART" id="SM01003">
    <property type="entry name" value="AlaDh_PNT_N"/>
    <property type="match status" value="1"/>
</dbReference>
<feature type="domain" description="Alanine dehydrogenase/pyridine nucleotide transhydrogenase N-terminal" evidence="3">
    <location>
        <begin position="22"/>
        <end position="157"/>
    </location>
</feature>
<dbReference type="GO" id="GO:0004753">
    <property type="term" value="F:saccharopine dehydrogenase activity"/>
    <property type="evidence" value="ECO:0007669"/>
    <property type="project" value="TreeGrafter"/>
</dbReference>
<feature type="non-terminal residue" evidence="4">
    <location>
        <position position="1"/>
    </location>
</feature>
<dbReference type="PANTHER" id="PTHR11133:SF22">
    <property type="entry name" value="ALPHA-AMINOADIPIC SEMIALDEHYDE SYNTHASE, MITOCHONDRIAL"/>
    <property type="match status" value="1"/>
</dbReference>
<dbReference type="Pfam" id="PF16653">
    <property type="entry name" value="Sacchrp_dh_C"/>
    <property type="match status" value="1"/>
</dbReference>
<dbReference type="Gene3D" id="1.10.1870.10">
    <property type="entry name" value="Domain 3, Saccharopine reductase"/>
    <property type="match status" value="1"/>
</dbReference>
<keyword evidence="1" id="KW-0560">Oxidoreductase</keyword>
<evidence type="ECO:0000256" key="1">
    <source>
        <dbReference type="ARBA" id="ARBA00023002"/>
    </source>
</evidence>
<name>A0A9J5Y3S8_SOLCO</name>
<keyword evidence="2" id="KW-0812">Transmembrane</keyword>
<dbReference type="InterPro" id="IPR007886">
    <property type="entry name" value="AlaDH/PNT_N"/>
</dbReference>
<feature type="transmembrane region" description="Helical" evidence="2">
    <location>
        <begin position="659"/>
        <end position="678"/>
    </location>
</feature>
<dbReference type="GO" id="GO:0019878">
    <property type="term" value="P:lysine biosynthetic process via aminoadipic acid"/>
    <property type="evidence" value="ECO:0007669"/>
    <property type="project" value="TreeGrafter"/>
</dbReference>
<dbReference type="InterPro" id="IPR032095">
    <property type="entry name" value="Sacchrp_dh-like_C"/>
</dbReference>
<dbReference type="Proteomes" id="UP000824120">
    <property type="component" value="Chromosome 7"/>
</dbReference>
<keyword evidence="2" id="KW-1133">Transmembrane helix</keyword>
<organism evidence="4 5">
    <name type="scientific">Solanum commersonii</name>
    <name type="common">Commerson's wild potato</name>
    <name type="synonym">Commerson's nightshade</name>
    <dbReference type="NCBI Taxonomy" id="4109"/>
    <lineage>
        <taxon>Eukaryota</taxon>
        <taxon>Viridiplantae</taxon>
        <taxon>Streptophyta</taxon>
        <taxon>Embryophyta</taxon>
        <taxon>Tracheophyta</taxon>
        <taxon>Spermatophyta</taxon>
        <taxon>Magnoliopsida</taxon>
        <taxon>eudicotyledons</taxon>
        <taxon>Gunneridae</taxon>
        <taxon>Pentapetalae</taxon>
        <taxon>asterids</taxon>
        <taxon>lamiids</taxon>
        <taxon>Solanales</taxon>
        <taxon>Solanaceae</taxon>
        <taxon>Solanoideae</taxon>
        <taxon>Solaneae</taxon>
        <taxon>Solanum</taxon>
    </lineage>
</organism>
<proteinExistence type="predicted"/>
<dbReference type="InterPro" id="IPR051168">
    <property type="entry name" value="AASS"/>
</dbReference>
<dbReference type="Gene3D" id="3.30.360.10">
    <property type="entry name" value="Dihydrodipicolinate Reductase, domain 2"/>
    <property type="match status" value="1"/>
</dbReference>
<evidence type="ECO:0000256" key="2">
    <source>
        <dbReference type="SAM" id="Phobius"/>
    </source>
</evidence>